<dbReference type="Proteomes" id="UP000189761">
    <property type="component" value="Unassembled WGS sequence"/>
</dbReference>
<gene>
    <name evidence="1" type="ORF">BWZ43_14380</name>
</gene>
<organism evidence="1 2">
    <name type="scientific">Heyndrickxia oleronia</name>
    <dbReference type="NCBI Taxonomy" id="38875"/>
    <lineage>
        <taxon>Bacteria</taxon>
        <taxon>Bacillati</taxon>
        <taxon>Bacillota</taxon>
        <taxon>Bacilli</taxon>
        <taxon>Bacillales</taxon>
        <taxon>Bacillaceae</taxon>
        <taxon>Heyndrickxia</taxon>
    </lineage>
</organism>
<dbReference type="EMBL" id="MTLA01000170">
    <property type="protein sequence ID" value="OOP67715.1"/>
    <property type="molecule type" value="Genomic_DNA"/>
</dbReference>
<sequence length="73" mass="8903">MLFPNIPTKTLGGNVFWETLDYKKGWKLQRNIFSEHYRILDPKQIRQAWGYNESEIRESFRTFTEGNNYNNNW</sequence>
<proteinExistence type="predicted"/>
<reference evidence="1 2" key="1">
    <citation type="submission" date="2017-01" db="EMBL/GenBank/DDBJ databases">
        <title>Draft genome sequence of Bacillus oleronius.</title>
        <authorList>
            <person name="Allam M."/>
        </authorList>
    </citation>
    <scope>NUCLEOTIDE SEQUENCE [LARGE SCALE GENOMIC DNA]</scope>
    <source>
        <strain evidence="1 2">DSM 9356</strain>
    </source>
</reference>
<keyword evidence="2" id="KW-1185">Reference proteome</keyword>
<accession>A0A8E2IB51</accession>
<evidence type="ECO:0000313" key="2">
    <source>
        <dbReference type="Proteomes" id="UP000189761"/>
    </source>
</evidence>
<evidence type="ECO:0000313" key="1">
    <source>
        <dbReference type="EMBL" id="OOP67715.1"/>
    </source>
</evidence>
<name>A0A8E2IB51_9BACI</name>
<dbReference type="AlphaFoldDB" id="A0A8E2IB51"/>
<dbReference type="RefSeq" id="WP_078110508.1">
    <property type="nucleotide sequence ID" value="NZ_CP065424.1"/>
</dbReference>
<comment type="caution">
    <text evidence="1">The sequence shown here is derived from an EMBL/GenBank/DDBJ whole genome shotgun (WGS) entry which is preliminary data.</text>
</comment>
<protein>
    <submittedName>
        <fullName evidence="1">Uncharacterized protein</fullName>
    </submittedName>
</protein>